<protein>
    <submittedName>
        <fullName evidence="2">POT family proton-dependent oligopeptide transporter</fullName>
    </submittedName>
</protein>
<keyword evidence="1" id="KW-1133">Transmembrane helix</keyword>
<proteinExistence type="predicted"/>
<name>A0ABR1SCF7_9PEZI</name>
<keyword evidence="1" id="KW-0472">Membrane</keyword>
<reference evidence="2 3" key="1">
    <citation type="submission" date="2023-01" db="EMBL/GenBank/DDBJ databases">
        <title>Analysis of 21 Apiospora genomes using comparative genomics revels a genus with tremendous synthesis potential of carbohydrate active enzymes and secondary metabolites.</title>
        <authorList>
            <person name="Sorensen T."/>
        </authorList>
    </citation>
    <scope>NUCLEOTIDE SEQUENCE [LARGE SCALE GENOMIC DNA]</scope>
    <source>
        <strain evidence="2 3">CBS 20057</strain>
    </source>
</reference>
<gene>
    <name evidence="2" type="ORF">PG991_006049</name>
</gene>
<sequence length="117" mass="11980">MSAVSGALGLGQSTATNINNGFILLSTVFPVAVAVASDSWLGRYKTLCFSYSVYVCGCVILFVTSLPSIFNSGAGGPGLAVSIVLIGIAVGGVRATVTPFIGTLYSVHLFSSQRVLD</sequence>
<dbReference type="InterPro" id="IPR036259">
    <property type="entry name" value="MFS_trans_sf"/>
</dbReference>
<dbReference type="Proteomes" id="UP001396898">
    <property type="component" value="Unassembled WGS sequence"/>
</dbReference>
<dbReference type="EMBL" id="JAQQWI010000007">
    <property type="protein sequence ID" value="KAK8028993.1"/>
    <property type="molecule type" value="Genomic_DNA"/>
</dbReference>
<feature type="transmembrane region" description="Helical" evidence="1">
    <location>
        <begin position="82"/>
        <end position="107"/>
    </location>
</feature>
<dbReference type="Gene3D" id="1.20.1250.20">
    <property type="entry name" value="MFS general substrate transporter like domains"/>
    <property type="match status" value="1"/>
</dbReference>
<comment type="caution">
    <text evidence="2">The sequence shown here is derived from an EMBL/GenBank/DDBJ whole genome shotgun (WGS) entry which is preliminary data.</text>
</comment>
<organism evidence="2 3">
    <name type="scientific">Apiospora marii</name>
    <dbReference type="NCBI Taxonomy" id="335849"/>
    <lineage>
        <taxon>Eukaryota</taxon>
        <taxon>Fungi</taxon>
        <taxon>Dikarya</taxon>
        <taxon>Ascomycota</taxon>
        <taxon>Pezizomycotina</taxon>
        <taxon>Sordariomycetes</taxon>
        <taxon>Xylariomycetidae</taxon>
        <taxon>Amphisphaeriales</taxon>
        <taxon>Apiosporaceae</taxon>
        <taxon>Apiospora</taxon>
    </lineage>
</organism>
<feature type="transmembrane region" description="Helical" evidence="1">
    <location>
        <begin position="48"/>
        <end position="70"/>
    </location>
</feature>
<evidence type="ECO:0000256" key="1">
    <source>
        <dbReference type="SAM" id="Phobius"/>
    </source>
</evidence>
<evidence type="ECO:0000313" key="2">
    <source>
        <dbReference type="EMBL" id="KAK8028993.1"/>
    </source>
</evidence>
<evidence type="ECO:0000313" key="3">
    <source>
        <dbReference type="Proteomes" id="UP001396898"/>
    </source>
</evidence>
<keyword evidence="3" id="KW-1185">Reference proteome</keyword>
<dbReference type="SUPFAM" id="SSF103473">
    <property type="entry name" value="MFS general substrate transporter"/>
    <property type="match status" value="1"/>
</dbReference>
<feature type="transmembrane region" description="Helical" evidence="1">
    <location>
        <begin position="20"/>
        <end position="41"/>
    </location>
</feature>
<keyword evidence="1" id="KW-0812">Transmembrane</keyword>
<accession>A0ABR1SCF7</accession>